<gene>
    <name evidence="1" type="ORF">GSCOC_T00007314001</name>
</gene>
<dbReference type="Gramene" id="CDP19112">
    <property type="protein sequence ID" value="CDP19112"/>
    <property type="gene ID" value="GSCOC_T00007314001"/>
</dbReference>
<dbReference type="AlphaFoldDB" id="A0A068VET7"/>
<organism evidence="1 2">
    <name type="scientific">Coffea canephora</name>
    <name type="common">Robusta coffee</name>
    <dbReference type="NCBI Taxonomy" id="49390"/>
    <lineage>
        <taxon>Eukaryota</taxon>
        <taxon>Viridiplantae</taxon>
        <taxon>Streptophyta</taxon>
        <taxon>Embryophyta</taxon>
        <taxon>Tracheophyta</taxon>
        <taxon>Spermatophyta</taxon>
        <taxon>Magnoliopsida</taxon>
        <taxon>eudicotyledons</taxon>
        <taxon>Gunneridae</taxon>
        <taxon>Pentapetalae</taxon>
        <taxon>asterids</taxon>
        <taxon>lamiids</taxon>
        <taxon>Gentianales</taxon>
        <taxon>Rubiaceae</taxon>
        <taxon>Ixoroideae</taxon>
        <taxon>Gardenieae complex</taxon>
        <taxon>Bertiereae - Coffeeae clade</taxon>
        <taxon>Coffeeae</taxon>
        <taxon>Coffea</taxon>
    </lineage>
</organism>
<evidence type="ECO:0000313" key="1">
    <source>
        <dbReference type="EMBL" id="CDP19112.1"/>
    </source>
</evidence>
<dbReference type="Proteomes" id="UP000295252">
    <property type="component" value="Chromosome X"/>
</dbReference>
<keyword evidence="2" id="KW-1185">Reference proteome</keyword>
<protein>
    <submittedName>
        <fullName evidence="1">Uncharacterized protein</fullName>
    </submittedName>
</protein>
<dbReference type="InParanoid" id="A0A068VET7"/>
<reference evidence="2" key="1">
    <citation type="journal article" date="2014" name="Science">
        <title>The coffee genome provides insight into the convergent evolution of caffeine biosynthesis.</title>
        <authorList>
            <person name="Denoeud F."/>
            <person name="Carretero-Paulet L."/>
            <person name="Dereeper A."/>
            <person name="Droc G."/>
            <person name="Guyot R."/>
            <person name="Pietrella M."/>
            <person name="Zheng C."/>
            <person name="Alberti A."/>
            <person name="Anthony F."/>
            <person name="Aprea G."/>
            <person name="Aury J.M."/>
            <person name="Bento P."/>
            <person name="Bernard M."/>
            <person name="Bocs S."/>
            <person name="Campa C."/>
            <person name="Cenci A."/>
            <person name="Combes M.C."/>
            <person name="Crouzillat D."/>
            <person name="Da Silva C."/>
            <person name="Daddiego L."/>
            <person name="De Bellis F."/>
            <person name="Dussert S."/>
            <person name="Garsmeur O."/>
            <person name="Gayraud T."/>
            <person name="Guignon V."/>
            <person name="Jahn K."/>
            <person name="Jamilloux V."/>
            <person name="Joet T."/>
            <person name="Labadie K."/>
            <person name="Lan T."/>
            <person name="Leclercq J."/>
            <person name="Lepelley M."/>
            <person name="Leroy T."/>
            <person name="Li L.T."/>
            <person name="Librado P."/>
            <person name="Lopez L."/>
            <person name="Munoz A."/>
            <person name="Noel B."/>
            <person name="Pallavicini A."/>
            <person name="Perrotta G."/>
            <person name="Poncet V."/>
            <person name="Pot D."/>
            <person name="Priyono X."/>
            <person name="Rigoreau M."/>
            <person name="Rouard M."/>
            <person name="Rozas J."/>
            <person name="Tranchant-Dubreuil C."/>
            <person name="VanBuren R."/>
            <person name="Zhang Q."/>
            <person name="Andrade A.C."/>
            <person name="Argout X."/>
            <person name="Bertrand B."/>
            <person name="de Kochko A."/>
            <person name="Graziosi G."/>
            <person name="Henry R.J."/>
            <person name="Jayarama X."/>
            <person name="Ming R."/>
            <person name="Nagai C."/>
            <person name="Rounsley S."/>
            <person name="Sankoff D."/>
            <person name="Giuliano G."/>
            <person name="Albert V.A."/>
            <person name="Wincker P."/>
            <person name="Lashermes P."/>
        </authorList>
    </citation>
    <scope>NUCLEOTIDE SEQUENCE [LARGE SCALE GENOMIC DNA]</scope>
    <source>
        <strain evidence="2">cv. DH200-94</strain>
    </source>
</reference>
<sequence>MDWSHNNCSWCWHDQRLSVFPLLGLYKNLGISPKPSQIKGKLLEDKEIMAINKIGAMTILFCGMMLLGANVEVMAVRPGPIRPCPLICIFVKYVTCDGEKKYPGCTNCCLDEGCTLHFEDGTSQYCTWPPKQQVGLANIMLKNMPF</sequence>
<evidence type="ECO:0000313" key="2">
    <source>
        <dbReference type="Proteomes" id="UP000295252"/>
    </source>
</evidence>
<dbReference type="PhylomeDB" id="A0A068VET7"/>
<name>A0A068VET7_COFCA</name>
<dbReference type="OrthoDB" id="1539471at2759"/>
<proteinExistence type="predicted"/>
<accession>A0A068VET7</accession>
<dbReference type="EMBL" id="HG739434">
    <property type="protein sequence ID" value="CDP19112.1"/>
    <property type="molecule type" value="Genomic_DNA"/>
</dbReference>